<dbReference type="EMBL" id="JAJGCB010000008">
    <property type="protein sequence ID" value="KAJ8991253.1"/>
    <property type="molecule type" value="Genomic_DNA"/>
</dbReference>
<reference evidence="3" key="1">
    <citation type="submission" date="2023-01" db="EMBL/GenBank/DDBJ databases">
        <title>Exophiala dermititidis isolated from Cystic Fibrosis Patient.</title>
        <authorList>
            <person name="Kurbessoian T."/>
            <person name="Crocker A."/>
            <person name="Murante D."/>
            <person name="Hogan D.A."/>
            <person name="Stajich J.E."/>
        </authorList>
    </citation>
    <scope>NUCLEOTIDE SEQUENCE</scope>
    <source>
        <strain evidence="3">Ex8</strain>
    </source>
</reference>
<organism evidence="3 4">
    <name type="scientific">Exophiala dermatitidis</name>
    <name type="common">Black yeast-like fungus</name>
    <name type="synonym">Wangiella dermatitidis</name>
    <dbReference type="NCBI Taxonomy" id="5970"/>
    <lineage>
        <taxon>Eukaryota</taxon>
        <taxon>Fungi</taxon>
        <taxon>Dikarya</taxon>
        <taxon>Ascomycota</taxon>
        <taxon>Pezizomycotina</taxon>
        <taxon>Eurotiomycetes</taxon>
        <taxon>Chaetothyriomycetidae</taxon>
        <taxon>Chaetothyriales</taxon>
        <taxon>Herpotrichiellaceae</taxon>
        <taxon>Exophiala</taxon>
    </lineage>
</organism>
<feature type="compositionally biased region" description="Gly residues" evidence="1">
    <location>
        <begin position="599"/>
        <end position="609"/>
    </location>
</feature>
<feature type="region of interest" description="Disordered" evidence="1">
    <location>
        <begin position="454"/>
        <end position="517"/>
    </location>
</feature>
<comment type="caution">
    <text evidence="3">The sequence shown here is derived from an EMBL/GenBank/DDBJ whole genome shotgun (WGS) entry which is preliminary data.</text>
</comment>
<feature type="region of interest" description="Disordered" evidence="1">
    <location>
        <begin position="135"/>
        <end position="185"/>
    </location>
</feature>
<feature type="compositionally biased region" description="Low complexity" evidence="1">
    <location>
        <begin position="135"/>
        <end position="145"/>
    </location>
</feature>
<feature type="region of interest" description="Disordered" evidence="1">
    <location>
        <begin position="286"/>
        <end position="322"/>
    </location>
</feature>
<dbReference type="AlphaFoldDB" id="A0AAN6EU11"/>
<evidence type="ECO:0000313" key="4">
    <source>
        <dbReference type="Proteomes" id="UP001161757"/>
    </source>
</evidence>
<feature type="compositionally biased region" description="Low complexity" evidence="1">
    <location>
        <begin position="152"/>
        <end position="185"/>
    </location>
</feature>
<feature type="region of interest" description="Disordered" evidence="1">
    <location>
        <begin position="579"/>
        <end position="645"/>
    </location>
</feature>
<protein>
    <submittedName>
        <fullName evidence="3">Uncharacterized protein</fullName>
    </submittedName>
</protein>
<keyword evidence="2" id="KW-1133">Transmembrane helix</keyword>
<feature type="compositionally biased region" description="Low complexity" evidence="1">
    <location>
        <begin position="286"/>
        <end position="301"/>
    </location>
</feature>
<proteinExistence type="predicted"/>
<evidence type="ECO:0000256" key="1">
    <source>
        <dbReference type="SAM" id="MobiDB-lite"/>
    </source>
</evidence>
<feature type="compositionally biased region" description="Gly residues" evidence="1">
    <location>
        <begin position="302"/>
        <end position="320"/>
    </location>
</feature>
<accession>A0AAN6EU11</accession>
<name>A0AAN6EU11_EXODE</name>
<feature type="region of interest" description="Disordered" evidence="1">
    <location>
        <begin position="1"/>
        <end position="28"/>
    </location>
</feature>
<evidence type="ECO:0000256" key="2">
    <source>
        <dbReference type="SAM" id="Phobius"/>
    </source>
</evidence>
<sequence>MTMERPSKRMRISNPEVRNPRDTGSRMTGGLFTSELGIRSHDSDGKPKATRTISLTDFQRKNIYGEYQRVPRPVLPRKNAGIYLMPRAPDATVTANVVQVNVNDGTSTSKATEVPAGTVVSLPDVGSLTIPGVTASASVSESTTTPDQSQETITTAPTTSSIPGDAGATTDPSLTTSTLSPASNSTIPISDTTTLQQNTVTVTATSTFEVSFVNGVVIAGGSTAIVSNIQTSTVHVTESPSTTETSATYTFGQLLPTSSSSGSGSTTADSTGISSDYFTAAGGVGATGSQTTSAGSTETSGAGSGSGSNSGSGSGGGGSGLSPTQQQVVGGVVGGVAGVAIFLAILLVLLRWYRRRLKAQGQLPEQRAARGLTGPSGPPGDSYAMSQRSSIVPLAAAVSNNLKRLRPHSNQTFATTATGATESSARDSERGFQRIAGRKIPSVLSSGGDPYGGNYGAFEKDAHAGPSDPLHNPERGLSGASFYRDGDGFYGGRGSHSPTFPPSPTTATTGGKPGDGGYMSMPGMNMNAPNTRDFAESRDVLGQNTSQISLTSPSRPEGFAVMRPSPARTPVTLSPAASSIRLPIQPPPTLDEDAPPLPSGGGGVGGGLMPGPLHRDGVGRTLASQDGSRVSRSSGRSGGRFMENM</sequence>
<evidence type="ECO:0000313" key="3">
    <source>
        <dbReference type="EMBL" id="KAJ8991253.1"/>
    </source>
</evidence>
<keyword evidence="2" id="KW-0812">Transmembrane</keyword>
<keyword evidence="2" id="KW-0472">Membrane</keyword>
<feature type="transmembrane region" description="Helical" evidence="2">
    <location>
        <begin position="328"/>
        <end position="350"/>
    </location>
</feature>
<feature type="region of interest" description="Disordered" evidence="1">
    <location>
        <begin position="360"/>
        <end position="384"/>
    </location>
</feature>
<dbReference type="Proteomes" id="UP001161757">
    <property type="component" value="Unassembled WGS sequence"/>
</dbReference>
<gene>
    <name evidence="3" type="ORF">HRR80_004598</name>
</gene>